<accession>A4CFM0</accession>
<dbReference type="Proteomes" id="UP000006201">
    <property type="component" value="Unassembled WGS sequence"/>
</dbReference>
<reference evidence="1 2" key="1">
    <citation type="submission" date="2006-02" db="EMBL/GenBank/DDBJ databases">
        <authorList>
            <person name="Moran M.A."/>
            <person name="Kjelleberg S."/>
            <person name="Egan S."/>
            <person name="Saunders N."/>
            <person name="Thomas T."/>
            <person name="Ferriera S."/>
            <person name="Johnson J."/>
            <person name="Kravitz S."/>
            <person name="Halpern A."/>
            <person name="Remington K."/>
            <person name="Beeson K."/>
            <person name="Tran B."/>
            <person name="Rogers Y.-H."/>
            <person name="Friedman R."/>
            <person name="Venter J.C."/>
        </authorList>
    </citation>
    <scope>NUCLEOTIDE SEQUENCE [LARGE SCALE GENOMIC DNA]</scope>
    <source>
        <strain evidence="1 2">D2</strain>
    </source>
</reference>
<organism evidence="1 2">
    <name type="scientific">Pseudoalteromonas tunicata D2</name>
    <dbReference type="NCBI Taxonomy" id="87626"/>
    <lineage>
        <taxon>Bacteria</taxon>
        <taxon>Pseudomonadati</taxon>
        <taxon>Pseudomonadota</taxon>
        <taxon>Gammaproteobacteria</taxon>
        <taxon>Alteromonadales</taxon>
        <taxon>Pseudoalteromonadaceae</taxon>
        <taxon>Pseudoalteromonas</taxon>
    </lineage>
</organism>
<sequence>MALHGGYVHIKCIFEDQFAYFLKFEAPRGSKGRPAIASPWLLSPVRQQQCQFKKRFLKLNTVIDVKTAFK</sequence>
<gene>
    <name evidence="1" type="ORF">PTD2_04651</name>
</gene>
<dbReference type="EMBL" id="AAOH01000014">
    <property type="protein sequence ID" value="EAR26447.1"/>
    <property type="molecule type" value="Genomic_DNA"/>
</dbReference>
<keyword evidence="2" id="KW-1185">Reference proteome</keyword>
<protein>
    <submittedName>
        <fullName evidence="1">Uncharacterized protein</fullName>
    </submittedName>
</protein>
<proteinExistence type="predicted"/>
<name>A4CFM0_9GAMM</name>
<dbReference type="HOGENOM" id="CLU_2754906_0_0_6"/>
<dbReference type="AlphaFoldDB" id="A4CFM0"/>
<comment type="caution">
    <text evidence="1">The sequence shown here is derived from an EMBL/GenBank/DDBJ whole genome shotgun (WGS) entry which is preliminary data.</text>
</comment>
<evidence type="ECO:0000313" key="2">
    <source>
        <dbReference type="Proteomes" id="UP000006201"/>
    </source>
</evidence>
<evidence type="ECO:0000313" key="1">
    <source>
        <dbReference type="EMBL" id="EAR26447.1"/>
    </source>
</evidence>